<evidence type="ECO:0000259" key="1">
    <source>
        <dbReference type="Pfam" id="PF26354"/>
    </source>
</evidence>
<comment type="caution">
    <text evidence="2">The sequence shown here is derived from an EMBL/GenBank/DDBJ whole genome shotgun (WGS) entry which is preliminary data.</text>
</comment>
<reference evidence="2 3" key="1">
    <citation type="submission" date="2024-06" db="EMBL/GenBank/DDBJ databases">
        <title>The Natural Products Discovery Center: Release of the First 8490 Sequenced Strains for Exploring Actinobacteria Biosynthetic Diversity.</title>
        <authorList>
            <person name="Kalkreuter E."/>
            <person name="Kautsar S.A."/>
            <person name="Yang D."/>
            <person name="Bader C.D."/>
            <person name="Teijaro C.N."/>
            <person name="Fluegel L."/>
            <person name="Davis C.M."/>
            <person name="Simpson J.R."/>
            <person name="Lauterbach L."/>
            <person name="Steele A.D."/>
            <person name="Gui C."/>
            <person name="Meng S."/>
            <person name="Li G."/>
            <person name="Viehrig K."/>
            <person name="Ye F."/>
            <person name="Su P."/>
            <person name="Kiefer A.F."/>
            <person name="Nichols A."/>
            <person name="Cepeda A.J."/>
            <person name="Yan W."/>
            <person name="Fan B."/>
            <person name="Jiang Y."/>
            <person name="Adhikari A."/>
            <person name="Zheng C.-J."/>
            <person name="Schuster L."/>
            <person name="Cowan T.M."/>
            <person name="Smanski M.J."/>
            <person name="Chevrette M.G."/>
            <person name="De Carvalho L.P.S."/>
            <person name="Shen B."/>
        </authorList>
    </citation>
    <scope>NUCLEOTIDE SEQUENCE [LARGE SCALE GENOMIC DNA]</scope>
    <source>
        <strain evidence="2 3">NPDC050100</strain>
    </source>
</reference>
<dbReference type="InterPro" id="IPR058713">
    <property type="entry name" value="DMF_alpha_dom"/>
</dbReference>
<dbReference type="EMBL" id="JBFALK010000021">
    <property type="protein sequence ID" value="MEV0973322.1"/>
    <property type="molecule type" value="Genomic_DNA"/>
</dbReference>
<accession>A0ABV3GNV0</accession>
<keyword evidence="3" id="KW-1185">Reference proteome</keyword>
<feature type="domain" description="N,N-dimethylformamidase alpha subunit" evidence="1">
    <location>
        <begin position="17"/>
        <end position="119"/>
    </location>
</feature>
<gene>
    <name evidence="2" type="ORF">AB0I59_32370</name>
</gene>
<proteinExistence type="predicted"/>
<dbReference type="Proteomes" id="UP001551675">
    <property type="component" value="Unassembled WGS sequence"/>
</dbReference>
<protein>
    <recommendedName>
        <fullName evidence="1">N,N-dimethylformamidase alpha subunit domain-containing protein</fullName>
    </recommendedName>
</protein>
<evidence type="ECO:0000313" key="2">
    <source>
        <dbReference type="EMBL" id="MEV0973322.1"/>
    </source>
</evidence>
<dbReference type="RefSeq" id="WP_061259485.1">
    <property type="nucleotide sequence ID" value="NZ_JBFALK010000021.1"/>
</dbReference>
<sequence>MPLRNPTDYADKSADWMSAFTALRIPELRELTTPEVLEEHRRDPRGIHADHSDALQQLLNFARGLPIDAKIFVRMVKPFEEYRLGTMAARGVAATDIDGHVYRTEAEAAHAAFVLRLTNQGVLQ</sequence>
<dbReference type="Pfam" id="PF26354">
    <property type="entry name" value="DMF_alpha"/>
    <property type="match status" value="1"/>
</dbReference>
<evidence type="ECO:0000313" key="3">
    <source>
        <dbReference type="Proteomes" id="UP001551675"/>
    </source>
</evidence>
<name>A0ABV3GNV0_MICGL</name>
<organism evidence="2 3">
    <name type="scientific">Microtetraspora glauca</name>
    <dbReference type="NCBI Taxonomy" id="1996"/>
    <lineage>
        <taxon>Bacteria</taxon>
        <taxon>Bacillati</taxon>
        <taxon>Actinomycetota</taxon>
        <taxon>Actinomycetes</taxon>
        <taxon>Streptosporangiales</taxon>
        <taxon>Streptosporangiaceae</taxon>
        <taxon>Microtetraspora</taxon>
    </lineage>
</organism>